<keyword evidence="2" id="KW-1185">Reference proteome</keyword>
<dbReference type="AlphaFoldDB" id="A0A2K3UYX4"/>
<evidence type="ECO:0000313" key="1">
    <source>
        <dbReference type="EMBL" id="PNY81730.1"/>
    </source>
</evidence>
<accession>A0A2K3UYX4</accession>
<reference evidence="1 2" key="1">
    <citation type="submission" date="2018-01" db="EMBL/GenBank/DDBJ databases">
        <title>Deinococcus koreensis sp. nov., a radiation-resistant bacterium isolated from river water.</title>
        <authorList>
            <person name="Choi A."/>
        </authorList>
    </citation>
    <scope>NUCLEOTIDE SEQUENCE [LARGE SCALE GENOMIC DNA]</scope>
    <source>
        <strain evidence="1 2">SJW1-2</strain>
    </source>
</reference>
<dbReference type="RefSeq" id="WP_103312171.1">
    <property type="nucleotide sequence ID" value="NZ_PPPD01000001.1"/>
</dbReference>
<proteinExistence type="predicted"/>
<comment type="caution">
    <text evidence="1">The sequence shown here is derived from an EMBL/GenBank/DDBJ whole genome shotgun (WGS) entry which is preliminary data.</text>
</comment>
<evidence type="ECO:0000313" key="2">
    <source>
        <dbReference type="Proteomes" id="UP000236379"/>
    </source>
</evidence>
<organism evidence="1 2">
    <name type="scientific">Deinococcus koreensis</name>
    <dbReference type="NCBI Taxonomy" id="2054903"/>
    <lineage>
        <taxon>Bacteria</taxon>
        <taxon>Thermotogati</taxon>
        <taxon>Deinococcota</taxon>
        <taxon>Deinococci</taxon>
        <taxon>Deinococcales</taxon>
        <taxon>Deinococcaceae</taxon>
        <taxon>Deinococcus</taxon>
    </lineage>
</organism>
<dbReference type="Proteomes" id="UP000236379">
    <property type="component" value="Unassembled WGS sequence"/>
</dbReference>
<gene>
    <name evidence="1" type="ORF">CVO96_10385</name>
</gene>
<dbReference type="EMBL" id="PPPD01000001">
    <property type="protein sequence ID" value="PNY81730.1"/>
    <property type="molecule type" value="Genomic_DNA"/>
</dbReference>
<sequence>MLKPAGGCAALLTLLTACPQPPPPYVPPVVLNFRFPETAVGQNLRLAAIYFEQATPEAEPKLKVLALGSLNAGASGSVSSGTIQLFGSSSYYGGSTLDTLKNNPLCVTPFKGGETKGMTAVMVTPETVRTCNVYFTLFRDTSGDGKPTSDEELYQTHDLYSYANAAFTYQFTSLDTFSTESGTRAAGWSLVRHEVLQPSETLNRYVVSMNSVPTADQAIAIRLHESTNRLTSQGLNHAGGQK</sequence>
<name>A0A2K3UYX4_9DEIO</name>
<dbReference type="OrthoDB" id="62803at2"/>
<protein>
    <recommendedName>
        <fullName evidence="3">Lipoprotein</fullName>
    </recommendedName>
</protein>
<dbReference type="PROSITE" id="PS51257">
    <property type="entry name" value="PROKAR_LIPOPROTEIN"/>
    <property type="match status" value="1"/>
</dbReference>
<evidence type="ECO:0008006" key="3">
    <source>
        <dbReference type="Google" id="ProtNLM"/>
    </source>
</evidence>